<dbReference type="Proteomes" id="UP001139384">
    <property type="component" value="Unassembled WGS sequence"/>
</dbReference>
<protein>
    <submittedName>
        <fullName evidence="3">VOC family protein</fullName>
    </submittedName>
</protein>
<gene>
    <name evidence="3" type="ORF">L0P92_02070</name>
</gene>
<sequence length="163" mass="18029">MTSTAPPVSFSHVGVTVPDLSAAIEWYGRVLGMYLLKGPIEVVEDDSSRGRAVASIYGTDFQRFRFAHLCGPDGVGLELFHFDNPPTTPRENNFEYWRTGMHHFGVTARDVHATAERIASEGGRIRSAPLVIDPGKGYAVIYCEDPWGTVIEVCSHPYAQMWA</sequence>
<feature type="domain" description="VOC" evidence="2">
    <location>
        <begin position="9"/>
        <end position="156"/>
    </location>
</feature>
<dbReference type="PROSITE" id="PS51819">
    <property type="entry name" value="VOC"/>
    <property type="match status" value="1"/>
</dbReference>
<accession>A0A9X1PRU2</accession>
<dbReference type="Gene3D" id="3.10.180.10">
    <property type="entry name" value="2,3-Dihydroxybiphenyl 1,2-Dioxygenase, domain 1"/>
    <property type="match status" value="1"/>
</dbReference>
<keyword evidence="1" id="KW-0479">Metal-binding</keyword>
<keyword evidence="4" id="KW-1185">Reference proteome</keyword>
<reference evidence="3" key="1">
    <citation type="submission" date="2022-01" db="EMBL/GenBank/DDBJ databases">
        <title>Draft Genome Sequences of Seven Type Strains of the Genus Streptomyces.</title>
        <authorList>
            <person name="Aziz S."/>
            <person name="Coretto E."/>
            <person name="Chronakova A."/>
            <person name="Sproer C."/>
            <person name="Huber K."/>
            <person name="Nouioui I."/>
            <person name="Gross H."/>
        </authorList>
    </citation>
    <scope>NUCLEOTIDE SEQUENCE</scope>
    <source>
        <strain evidence="3">DSM 103493</strain>
    </source>
</reference>
<evidence type="ECO:0000259" key="2">
    <source>
        <dbReference type="PROSITE" id="PS51819"/>
    </source>
</evidence>
<proteinExistence type="predicted"/>
<dbReference type="Pfam" id="PF00903">
    <property type="entry name" value="Glyoxalase"/>
    <property type="match status" value="1"/>
</dbReference>
<dbReference type="InterPro" id="IPR037523">
    <property type="entry name" value="VOC_core"/>
</dbReference>
<dbReference type="GO" id="GO:0004493">
    <property type="term" value="F:methylmalonyl-CoA epimerase activity"/>
    <property type="evidence" value="ECO:0007669"/>
    <property type="project" value="TreeGrafter"/>
</dbReference>
<dbReference type="InterPro" id="IPR029068">
    <property type="entry name" value="Glyas_Bleomycin-R_OHBP_Dase"/>
</dbReference>
<dbReference type="PANTHER" id="PTHR43048">
    <property type="entry name" value="METHYLMALONYL-COA EPIMERASE"/>
    <property type="match status" value="1"/>
</dbReference>
<name>A0A9X1PRU2_STRM4</name>
<dbReference type="GO" id="GO:0046491">
    <property type="term" value="P:L-methylmalonyl-CoA metabolic process"/>
    <property type="evidence" value="ECO:0007669"/>
    <property type="project" value="TreeGrafter"/>
</dbReference>
<dbReference type="EMBL" id="JAKEIP010000004">
    <property type="protein sequence ID" value="MCF1592357.1"/>
    <property type="molecule type" value="Genomic_DNA"/>
</dbReference>
<dbReference type="InterPro" id="IPR051785">
    <property type="entry name" value="MMCE/EMCE_epimerase"/>
</dbReference>
<dbReference type="PANTHER" id="PTHR43048:SF6">
    <property type="entry name" value="BLR8189 PROTEIN"/>
    <property type="match status" value="1"/>
</dbReference>
<dbReference type="RefSeq" id="WP_234760661.1">
    <property type="nucleotide sequence ID" value="NZ_JAKEIP010000004.1"/>
</dbReference>
<organism evidence="3 4">
    <name type="scientific">Streptomyces muensis</name>
    <dbReference type="NCBI Taxonomy" id="1077944"/>
    <lineage>
        <taxon>Bacteria</taxon>
        <taxon>Bacillati</taxon>
        <taxon>Actinomycetota</taxon>
        <taxon>Actinomycetes</taxon>
        <taxon>Kitasatosporales</taxon>
        <taxon>Streptomycetaceae</taxon>
        <taxon>Streptomyces</taxon>
    </lineage>
</organism>
<dbReference type="AlphaFoldDB" id="A0A9X1PRU2"/>
<dbReference type="SUPFAM" id="SSF54593">
    <property type="entry name" value="Glyoxalase/Bleomycin resistance protein/Dihydroxybiphenyl dioxygenase"/>
    <property type="match status" value="1"/>
</dbReference>
<comment type="caution">
    <text evidence="3">The sequence shown here is derived from an EMBL/GenBank/DDBJ whole genome shotgun (WGS) entry which is preliminary data.</text>
</comment>
<evidence type="ECO:0000313" key="4">
    <source>
        <dbReference type="Proteomes" id="UP001139384"/>
    </source>
</evidence>
<dbReference type="GO" id="GO:0046872">
    <property type="term" value="F:metal ion binding"/>
    <property type="evidence" value="ECO:0007669"/>
    <property type="project" value="UniProtKB-KW"/>
</dbReference>
<evidence type="ECO:0000256" key="1">
    <source>
        <dbReference type="ARBA" id="ARBA00022723"/>
    </source>
</evidence>
<evidence type="ECO:0000313" key="3">
    <source>
        <dbReference type="EMBL" id="MCF1592357.1"/>
    </source>
</evidence>
<dbReference type="InterPro" id="IPR004360">
    <property type="entry name" value="Glyas_Fos-R_dOase_dom"/>
</dbReference>